<organism evidence="1 2">
    <name type="scientific">Streptomyces doebereineriae</name>
    <dbReference type="NCBI Taxonomy" id="3075528"/>
    <lineage>
        <taxon>Bacteria</taxon>
        <taxon>Bacillati</taxon>
        <taxon>Actinomycetota</taxon>
        <taxon>Actinomycetes</taxon>
        <taxon>Kitasatosporales</taxon>
        <taxon>Streptomycetaceae</taxon>
        <taxon>Streptomyces</taxon>
    </lineage>
</organism>
<proteinExistence type="predicted"/>
<sequence length="220" mass="24905">MISNEGVRLGAEAARRLARTGLYEFEPGLTDPEFTRIEREYGFEFADDHRAFLAAGLPVNVPPEDGQTWSRPWPEWRGGDLDSLRRQLDWPVEGVLLGVEHNGFWYEGWGERPADGTAALATARHHLAEAPVLVPVYAHRYLPAGRGSFGHPVLSMWQTDIIYYGLDLADYMHREFDETRSEADDGWSPRATAPFWRDLLQPFLFQADGFANSPWSEGGK</sequence>
<comment type="caution">
    <text evidence="1">The sequence shown here is derived from an EMBL/GenBank/DDBJ whole genome shotgun (WGS) entry which is preliminary data.</text>
</comment>
<reference evidence="2" key="1">
    <citation type="submission" date="2023-07" db="EMBL/GenBank/DDBJ databases">
        <title>30 novel species of actinomycetes from the DSMZ collection.</title>
        <authorList>
            <person name="Nouioui I."/>
        </authorList>
    </citation>
    <scope>NUCLEOTIDE SEQUENCE [LARGE SCALE GENOMIC DNA]</scope>
    <source>
        <strain evidence="2">DSM 41640</strain>
    </source>
</reference>
<evidence type="ECO:0000313" key="1">
    <source>
        <dbReference type="EMBL" id="MDT0480087.1"/>
    </source>
</evidence>
<evidence type="ECO:0000313" key="2">
    <source>
        <dbReference type="Proteomes" id="UP001183824"/>
    </source>
</evidence>
<accession>A0ABU2V559</accession>
<dbReference type="Proteomes" id="UP001183824">
    <property type="component" value="Unassembled WGS sequence"/>
</dbReference>
<name>A0ABU2V559_9ACTN</name>
<protein>
    <recommendedName>
        <fullName evidence="3">SMI1/KNR4 family protein</fullName>
    </recommendedName>
</protein>
<dbReference type="PANTHER" id="PTHR32011">
    <property type="entry name" value="OS08G0472400 PROTEIN"/>
    <property type="match status" value="1"/>
</dbReference>
<dbReference type="EMBL" id="JAVREZ010000002">
    <property type="protein sequence ID" value="MDT0480087.1"/>
    <property type="molecule type" value="Genomic_DNA"/>
</dbReference>
<evidence type="ECO:0008006" key="3">
    <source>
        <dbReference type="Google" id="ProtNLM"/>
    </source>
</evidence>
<keyword evidence="2" id="KW-1185">Reference proteome</keyword>
<dbReference type="PANTHER" id="PTHR32011:SF2">
    <property type="entry name" value="OS08G0472400 PROTEIN"/>
    <property type="match status" value="1"/>
</dbReference>
<gene>
    <name evidence="1" type="ORF">RNB18_07870</name>
</gene>